<proteinExistence type="inferred from homology"/>
<evidence type="ECO:0000256" key="3">
    <source>
        <dbReference type="ARBA" id="ARBA00022801"/>
    </source>
</evidence>
<dbReference type="InterPro" id="IPR005320">
    <property type="entry name" value="Peptidase_S51"/>
</dbReference>
<evidence type="ECO:0000313" key="6">
    <source>
        <dbReference type="Proteomes" id="UP000295573"/>
    </source>
</evidence>
<protein>
    <submittedName>
        <fullName evidence="5">Dipeptidase E</fullName>
    </submittedName>
</protein>
<dbReference type="EMBL" id="SLWR01000003">
    <property type="protein sequence ID" value="TCO49133.1"/>
    <property type="molecule type" value="Genomic_DNA"/>
</dbReference>
<evidence type="ECO:0000256" key="2">
    <source>
        <dbReference type="ARBA" id="ARBA00022670"/>
    </source>
</evidence>
<evidence type="ECO:0000256" key="1">
    <source>
        <dbReference type="ARBA" id="ARBA00006534"/>
    </source>
</evidence>
<sequence length="223" mass="24049">MKFLLTSSGVRNPSIHSALADLLDKPISECTALCIPTAAYYFPEGPAIAYRLISGTSQGRLVDLGWKSVGVLELTALPSVAEENWIPLVKETDVLLVGGGDPMYLCHWMRESGFADLLPSLRSETVYVGVSAGSMAVTASFGENYNDRPVPTTGTETPLGLIDIAIYPHLNHPAMEDTQEANIATWATKVPVPTYALDDNSAIKVTNGTIDVTTEGHWKLFQP</sequence>
<dbReference type="Gene3D" id="3.40.50.880">
    <property type="match status" value="1"/>
</dbReference>
<organism evidence="5 6">
    <name type="scientific">Kribbella antiqua</name>
    <dbReference type="NCBI Taxonomy" id="2512217"/>
    <lineage>
        <taxon>Bacteria</taxon>
        <taxon>Bacillati</taxon>
        <taxon>Actinomycetota</taxon>
        <taxon>Actinomycetes</taxon>
        <taxon>Propionibacteriales</taxon>
        <taxon>Kribbellaceae</taxon>
        <taxon>Kribbella</taxon>
    </lineage>
</organism>
<dbReference type="SUPFAM" id="SSF52317">
    <property type="entry name" value="Class I glutamine amidotransferase-like"/>
    <property type="match status" value="1"/>
</dbReference>
<reference evidence="5 6" key="1">
    <citation type="journal article" date="2015" name="Stand. Genomic Sci.">
        <title>Genomic Encyclopedia of Bacterial and Archaeal Type Strains, Phase III: the genomes of soil and plant-associated and newly described type strains.</title>
        <authorList>
            <person name="Whitman W.B."/>
            <person name="Woyke T."/>
            <person name="Klenk H.P."/>
            <person name="Zhou Y."/>
            <person name="Lilburn T.G."/>
            <person name="Beck B.J."/>
            <person name="De Vos P."/>
            <person name="Vandamme P."/>
            <person name="Eisen J.A."/>
            <person name="Garrity G."/>
            <person name="Hugenholtz P."/>
            <person name="Kyrpides N.C."/>
        </authorList>
    </citation>
    <scope>NUCLEOTIDE SEQUENCE [LARGE SCALE GENOMIC DNA]</scope>
    <source>
        <strain evidence="5 6">VKM Ac-2541</strain>
    </source>
</reference>
<dbReference type="AlphaFoldDB" id="A0A4R2IU78"/>
<comment type="caution">
    <text evidence="5">The sequence shown here is derived from an EMBL/GenBank/DDBJ whole genome shotgun (WGS) entry which is preliminary data.</text>
</comment>
<dbReference type="RefSeq" id="WP_132146497.1">
    <property type="nucleotide sequence ID" value="NZ_SLWR01000003.1"/>
</dbReference>
<dbReference type="GO" id="GO:0008236">
    <property type="term" value="F:serine-type peptidase activity"/>
    <property type="evidence" value="ECO:0007669"/>
    <property type="project" value="UniProtKB-KW"/>
</dbReference>
<name>A0A4R2IU78_9ACTN</name>
<dbReference type="Proteomes" id="UP000295573">
    <property type="component" value="Unassembled WGS sequence"/>
</dbReference>
<evidence type="ECO:0000256" key="4">
    <source>
        <dbReference type="ARBA" id="ARBA00022825"/>
    </source>
</evidence>
<keyword evidence="3" id="KW-0378">Hydrolase</keyword>
<keyword evidence="2" id="KW-0645">Protease</keyword>
<evidence type="ECO:0000313" key="5">
    <source>
        <dbReference type="EMBL" id="TCO49133.1"/>
    </source>
</evidence>
<dbReference type="GO" id="GO:0006508">
    <property type="term" value="P:proteolysis"/>
    <property type="evidence" value="ECO:0007669"/>
    <property type="project" value="UniProtKB-KW"/>
</dbReference>
<keyword evidence="6" id="KW-1185">Reference proteome</keyword>
<dbReference type="OrthoDB" id="3373764at2"/>
<comment type="similarity">
    <text evidence="1">Belongs to the peptidase S51 family.</text>
</comment>
<dbReference type="InterPro" id="IPR029062">
    <property type="entry name" value="Class_I_gatase-like"/>
</dbReference>
<dbReference type="Pfam" id="PF03575">
    <property type="entry name" value="Peptidase_S51"/>
    <property type="match status" value="1"/>
</dbReference>
<gene>
    <name evidence="5" type="ORF">EV646_103111</name>
</gene>
<keyword evidence="4" id="KW-0720">Serine protease</keyword>
<accession>A0A4R2IU78</accession>